<feature type="coiled-coil region" evidence="1">
    <location>
        <begin position="27"/>
        <end position="54"/>
    </location>
</feature>
<feature type="compositionally biased region" description="Basic and acidic residues" evidence="2">
    <location>
        <begin position="762"/>
        <end position="795"/>
    </location>
</feature>
<dbReference type="PANTHER" id="PTHR11439">
    <property type="entry name" value="GAG-POL-RELATED RETROTRANSPOSON"/>
    <property type="match status" value="1"/>
</dbReference>
<feature type="compositionally biased region" description="Polar residues" evidence="2">
    <location>
        <begin position="580"/>
        <end position="591"/>
    </location>
</feature>
<name>A0A699GYW7_TANCI</name>
<evidence type="ECO:0000256" key="1">
    <source>
        <dbReference type="SAM" id="Coils"/>
    </source>
</evidence>
<keyword evidence="1" id="KW-0175">Coiled coil</keyword>
<dbReference type="Pfam" id="PF14223">
    <property type="entry name" value="Retrotran_gag_2"/>
    <property type="match status" value="1"/>
</dbReference>
<dbReference type="EMBL" id="BKCJ010072447">
    <property type="protein sequence ID" value="GEW75585.1"/>
    <property type="molecule type" value="Genomic_DNA"/>
</dbReference>
<feature type="compositionally biased region" description="Acidic residues" evidence="2">
    <location>
        <begin position="594"/>
        <end position="603"/>
    </location>
</feature>
<dbReference type="CDD" id="cd09272">
    <property type="entry name" value="RNase_HI_RT_Ty1"/>
    <property type="match status" value="1"/>
</dbReference>
<gene>
    <name evidence="4" type="ORF">Tci_247561</name>
</gene>
<protein>
    <recommendedName>
        <fullName evidence="3">Reverse transcriptase Ty1/copia-type domain-containing protein</fullName>
    </recommendedName>
</protein>
<dbReference type="InterPro" id="IPR013103">
    <property type="entry name" value="RVT_2"/>
</dbReference>
<feature type="region of interest" description="Disordered" evidence="2">
    <location>
        <begin position="566"/>
        <end position="603"/>
    </location>
</feature>
<dbReference type="AlphaFoldDB" id="A0A699GYW7"/>
<accession>A0A699GYW7</accession>
<reference evidence="4" key="1">
    <citation type="journal article" date="2019" name="Sci. Rep.">
        <title>Draft genome of Tanacetum cinerariifolium, the natural source of mosquito coil.</title>
        <authorList>
            <person name="Yamashiro T."/>
            <person name="Shiraishi A."/>
            <person name="Satake H."/>
            <person name="Nakayama K."/>
        </authorList>
    </citation>
    <scope>NUCLEOTIDE SEQUENCE</scope>
</reference>
<evidence type="ECO:0000256" key="2">
    <source>
        <dbReference type="SAM" id="MobiDB-lite"/>
    </source>
</evidence>
<evidence type="ECO:0000313" key="4">
    <source>
        <dbReference type="EMBL" id="GEW75585.1"/>
    </source>
</evidence>
<feature type="region of interest" description="Disordered" evidence="2">
    <location>
        <begin position="731"/>
        <end position="801"/>
    </location>
</feature>
<organism evidence="4">
    <name type="scientific">Tanacetum cinerariifolium</name>
    <name type="common">Dalmatian daisy</name>
    <name type="synonym">Chrysanthemum cinerariifolium</name>
    <dbReference type="NCBI Taxonomy" id="118510"/>
    <lineage>
        <taxon>Eukaryota</taxon>
        <taxon>Viridiplantae</taxon>
        <taxon>Streptophyta</taxon>
        <taxon>Embryophyta</taxon>
        <taxon>Tracheophyta</taxon>
        <taxon>Spermatophyta</taxon>
        <taxon>Magnoliopsida</taxon>
        <taxon>eudicotyledons</taxon>
        <taxon>Gunneridae</taxon>
        <taxon>Pentapetalae</taxon>
        <taxon>asterids</taxon>
        <taxon>campanulids</taxon>
        <taxon>Asterales</taxon>
        <taxon>Asteraceae</taxon>
        <taxon>Asteroideae</taxon>
        <taxon>Anthemideae</taxon>
        <taxon>Anthemidinae</taxon>
        <taxon>Tanacetum</taxon>
    </lineage>
</organism>
<feature type="compositionally biased region" description="Basic residues" evidence="2">
    <location>
        <begin position="731"/>
        <end position="741"/>
    </location>
</feature>
<dbReference type="Pfam" id="PF07727">
    <property type="entry name" value="RVT_2"/>
    <property type="match status" value="1"/>
</dbReference>
<sequence>MKCSPGRLLALEVFSRRLLALMKKRSLQTFKMIQNRLVEEVEELESKRAELVDELVIKVPSSWPRLVPHLVTPEIKRIERYLYGLAPQICRMVRSGERRGDGEESSKEGNVKGYNKRARIGKVFTTITNPVRKEHFAKDYRVGPRMVNPLNARNPSAARRACYKCGGTDHYKLACLSFVSTTFVSLLDIKPNSLGFSYEIEIASGQLVEINKNGNGHVSVTTYTNGMIKVLPPKTAEEVVAREREKKSRTTLLMVLPEDHLAKIHKMADAKEMWEAIKFKFGGNDESKKMQKYLLKQQFEGFFVSSSEGLHKGYDKIQILLRSDTLSFDDLYNNLRVFERDVKGTTASSSSNTQNVAFVSVDNTNSTNDVSTAYSVSLLSLSKSQKEGSASYTDEVIHSFFANQSSAPQLECDDLEQISDDDLEEIDLKWQVAMISIRIKKFHKRTGRKLQFDTKDTVGFDKTKGEYFNCHKMRHFARDYRAKWNSDSKRRKEALKEKEDLKTKVENWQNTSKNLNRLLNTQVSAKDKFGLGYVEGMHTVPPLMIGNYMPSGPNVEIDYSKFTYGPKQTSVDESDAKTCENASSESDSSTDAPIIEDYESDSDDDSVLNIQENIEKPSFAFTDSVKHVKSPRENVKEICTPNHYPKIEKHDRHSHTRKGSNGWITSKGKIKAGRLDFEDVYYVEELKHYNLFSMLQTCDEKNKVLFTDIDCLVLSLDFKLPNENQVLLKIPRKPNMSKKANHSASTEANDDQDANPEEIDLRDERFVLPEEPGKLKRKEKEANDAARKEATHENQDANTNSTNLLNAVSAPDIYASLSAGIFTNSSYDDEGVVTDFNNLETTMNTRSKVHKNSEAHGLISQALEDKSWVDAMQEELLQFQIQKVWVLVYLPFRKKAIGTKWVYRNKKDERGVVVKNKAHLVAQGHRQEEGINYNESAFLYGTIDEEVYVTQPPGFVDPKFPNKVYKVVKLSMDYTKLLNLELMKNRFQMSSMGKLTFFLRLQTASTPIEIQKPLVEDEDAANVNVHLYRYLKGQPKLGLWYPKASSFDLEAYPDTDYAGATLDMKSTIGGCQFLARRLISWQCKKQTIVATSTTETEYVAAAHCSALLKGRLLEVTTDEQWLLLPSIVRFEVILLGKRNFMCWFSNHTSNGYQFTMSNPHRELASPGKNSSCNELANPKQTALGKDVVC</sequence>
<proteinExistence type="predicted"/>
<dbReference type="PANTHER" id="PTHR11439:SF495">
    <property type="entry name" value="REVERSE TRANSCRIPTASE, RNA-DEPENDENT DNA POLYMERASE-RELATED"/>
    <property type="match status" value="1"/>
</dbReference>
<feature type="domain" description="Reverse transcriptase Ty1/copia-type" evidence="3">
    <location>
        <begin position="883"/>
        <end position="935"/>
    </location>
</feature>
<feature type="compositionally biased region" description="Acidic residues" evidence="2">
    <location>
        <begin position="748"/>
        <end position="761"/>
    </location>
</feature>
<comment type="caution">
    <text evidence="4">The sequence shown here is derived from an EMBL/GenBank/DDBJ whole genome shotgun (WGS) entry which is preliminary data.</text>
</comment>
<evidence type="ECO:0000259" key="3">
    <source>
        <dbReference type="Pfam" id="PF07727"/>
    </source>
</evidence>
<feature type="coiled-coil region" evidence="1">
    <location>
        <begin position="491"/>
        <end position="518"/>
    </location>
</feature>